<keyword evidence="2" id="KW-1185">Reference proteome</keyword>
<dbReference type="EMBL" id="CP012524">
    <property type="protein sequence ID" value="ALC40989.1"/>
    <property type="molecule type" value="Genomic_DNA"/>
</dbReference>
<gene>
    <name evidence="1" type="ORF">Dbus_chr2Rg568</name>
</gene>
<dbReference type="AlphaFoldDB" id="A0A0M3QUN7"/>
<accession>A0A0M3QUN7</accession>
<reference evidence="1 2" key="1">
    <citation type="submission" date="2015-08" db="EMBL/GenBank/DDBJ databases">
        <title>Ancestral chromatin configuration constrains chromatin evolution on differentiating sex chromosomes in Drosophila.</title>
        <authorList>
            <person name="Zhou Q."/>
            <person name="Bachtrog D."/>
        </authorList>
    </citation>
    <scope>NUCLEOTIDE SEQUENCE [LARGE SCALE GENOMIC DNA]</scope>
    <source>
        <tissue evidence="1">Whole larvae</tissue>
    </source>
</reference>
<organism evidence="1 2">
    <name type="scientific">Drosophila busckii</name>
    <name type="common">Fruit fly</name>
    <dbReference type="NCBI Taxonomy" id="30019"/>
    <lineage>
        <taxon>Eukaryota</taxon>
        <taxon>Metazoa</taxon>
        <taxon>Ecdysozoa</taxon>
        <taxon>Arthropoda</taxon>
        <taxon>Hexapoda</taxon>
        <taxon>Insecta</taxon>
        <taxon>Pterygota</taxon>
        <taxon>Neoptera</taxon>
        <taxon>Endopterygota</taxon>
        <taxon>Diptera</taxon>
        <taxon>Brachycera</taxon>
        <taxon>Muscomorpha</taxon>
        <taxon>Ephydroidea</taxon>
        <taxon>Drosophilidae</taxon>
        <taxon>Drosophila</taxon>
    </lineage>
</organism>
<name>A0A0M3QUN7_DROBS</name>
<dbReference type="Proteomes" id="UP000494163">
    <property type="component" value="Chromosome 2R"/>
</dbReference>
<evidence type="ECO:0000313" key="2">
    <source>
        <dbReference type="Proteomes" id="UP000494163"/>
    </source>
</evidence>
<evidence type="ECO:0000313" key="1">
    <source>
        <dbReference type="EMBL" id="ALC40989.1"/>
    </source>
</evidence>
<sequence>MPFAGLAGMPQMVAMSARRTTRRLLLMKSFELPSTKATIDLESKKCISNIDCSCYASSKKCECWL</sequence>
<proteinExistence type="predicted"/>
<protein>
    <submittedName>
        <fullName evidence="1">CG43107</fullName>
    </submittedName>
</protein>